<feature type="chain" id="PRO_5040733177" evidence="1">
    <location>
        <begin position="22"/>
        <end position="164"/>
    </location>
</feature>
<keyword evidence="1" id="KW-0732">Signal</keyword>
<dbReference type="AlphaFoldDB" id="A0A9W4TQN2"/>
<sequence>MIKKYLPFISLLLFFPLTANAVPAPVAMLPLTIETAIKQFTPPYCQNGLQGLGSAVEKCYENTKDTSVTIDMCVLGDITIAKLLIQDKKADLSVLDRKPSEVIADKNIPVSGTESYLNFASVVKRLQLLGDMPRFYIYNSPQILAYLQQGADPVYKGITEGCKK</sequence>
<comment type="caution">
    <text evidence="2">The sequence shown here is derived from an EMBL/GenBank/DDBJ whole genome shotgun (WGS) entry which is preliminary data.</text>
</comment>
<dbReference type="RefSeq" id="WP_271790627.1">
    <property type="nucleotide sequence ID" value="NZ_CAMXCM010000010.1"/>
</dbReference>
<name>A0A9W4TQN2_9PROT</name>
<accession>A0A9W4TQN2</accession>
<proteinExistence type="predicted"/>
<evidence type="ECO:0000313" key="5">
    <source>
        <dbReference type="Proteomes" id="UP001154259"/>
    </source>
</evidence>
<evidence type="ECO:0000256" key="1">
    <source>
        <dbReference type="SAM" id="SignalP"/>
    </source>
</evidence>
<dbReference type="Proteomes" id="UP001154255">
    <property type="component" value="Unassembled WGS sequence"/>
</dbReference>
<dbReference type="Proteomes" id="UP001154259">
    <property type="component" value="Unassembled WGS sequence"/>
</dbReference>
<organism evidence="2 4">
    <name type="scientific">Commensalibacter communis</name>
    <dbReference type="NCBI Taxonomy" id="2972786"/>
    <lineage>
        <taxon>Bacteria</taxon>
        <taxon>Pseudomonadati</taxon>
        <taxon>Pseudomonadota</taxon>
        <taxon>Alphaproteobacteria</taxon>
        <taxon>Acetobacterales</taxon>
        <taxon>Acetobacteraceae</taxon>
    </lineage>
</organism>
<keyword evidence="5" id="KW-1185">Reference proteome</keyword>
<dbReference type="EMBL" id="CAMXCS010000010">
    <property type="protein sequence ID" value="CAI3959459.1"/>
    <property type="molecule type" value="Genomic_DNA"/>
</dbReference>
<gene>
    <name evidence="3" type="ORF">R53529_LOCUS2208</name>
    <name evidence="2" type="ORF">R53530_LOCUS2205</name>
</gene>
<reference evidence="2" key="1">
    <citation type="submission" date="2022-10" db="EMBL/GenBank/DDBJ databases">
        <authorList>
            <person name="Botero Cardona J."/>
        </authorList>
    </citation>
    <scope>NUCLEOTIDE SEQUENCE</scope>
    <source>
        <strain evidence="2">LMG 31819</strain>
        <strain evidence="3">R-53529</strain>
    </source>
</reference>
<evidence type="ECO:0000313" key="4">
    <source>
        <dbReference type="Proteomes" id="UP001154255"/>
    </source>
</evidence>
<evidence type="ECO:0000313" key="2">
    <source>
        <dbReference type="EMBL" id="CAI3957403.1"/>
    </source>
</evidence>
<feature type="signal peptide" evidence="1">
    <location>
        <begin position="1"/>
        <end position="21"/>
    </location>
</feature>
<dbReference type="EMBL" id="CAMXCM010000010">
    <property type="protein sequence ID" value="CAI3957403.1"/>
    <property type="molecule type" value="Genomic_DNA"/>
</dbReference>
<protein>
    <submittedName>
        <fullName evidence="2">Uncharacterized protein</fullName>
    </submittedName>
</protein>
<evidence type="ECO:0000313" key="3">
    <source>
        <dbReference type="EMBL" id="CAI3959459.1"/>
    </source>
</evidence>